<protein>
    <submittedName>
        <fullName evidence="3">Nucleoside recognition</fullName>
    </submittedName>
</protein>
<dbReference type="InterPro" id="IPR038880">
    <property type="entry name" value="MJ0871-like"/>
</dbReference>
<dbReference type="PANTHER" id="PTHR38139:SF1">
    <property type="entry name" value="NUCLEOSIDE TRANSPORTER_FEOB GTPASE GATE DOMAIN-CONTAINING PROTEIN"/>
    <property type="match status" value="1"/>
</dbReference>
<dbReference type="InterPro" id="IPR011642">
    <property type="entry name" value="Gate_dom"/>
</dbReference>
<name>A0A2L1CCN0_METMI</name>
<feature type="transmembrane region" description="Helical" evidence="1">
    <location>
        <begin position="312"/>
        <end position="332"/>
    </location>
</feature>
<keyword evidence="1" id="KW-1133">Transmembrane helix</keyword>
<feature type="domain" description="Nucleoside transporter/FeoB GTPase Gate" evidence="2">
    <location>
        <begin position="41"/>
        <end position="138"/>
    </location>
</feature>
<dbReference type="Pfam" id="PF07670">
    <property type="entry name" value="Gate"/>
    <property type="match status" value="1"/>
</dbReference>
<evidence type="ECO:0000313" key="3">
    <source>
        <dbReference type="EMBL" id="AVB76646.1"/>
    </source>
</evidence>
<dbReference type="KEGG" id="mmad:MMJJ_12650"/>
<keyword evidence="1" id="KW-0812">Transmembrane</keyword>
<feature type="transmembrane region" description="Helical" evidence="1">
    <location>
        <begin position="36"/>
        <end position="57"/>
    </location>
</feature>
<sequence length="333" mass="36838">MGIYNYYQDYTKVIFIGLPGDTLDSTLIAGAFYSSFLYTVRISVVVLLTIYIVNYFVNRGLLEKISNYASPVTKKLNLNSFLVSSILVSFFSPTVGYTMLADGITEKELTQTEVLAGTLANSFPAVLSHVLTYYIPVVIPILGYTGIIYVILRLSIAFTKSILGLFILLIISRKNIGKIKSRGSKINNKISPFEKTFKFARRFVPIMFISMFLVLYLSKIGFFDVFSTIVMPVTNIFNLNPNTGILAITEIINVSAAMVMAGTFLNEASLTQNEVLIGLIFGNIVAFSTRSVKHSIPLHFSLFGSKMGTKVIILNSGVTIILDILIIGFLIMI</sequence>
<gene>
    <name evidence="3" type="ORF">MMJJ_12650</name>
</gene>
<dbReference type="AlphaFoldDB" id="A0A2L1CCN0"/>
<dbReference type="PANTHER" id="PTHR38139">
    <property type="entry name" value="GATE DOMAIN-CONTAINING PROTEIN"/>
    <property type="match status" value="1"/>
</dbReference>
<feature type="transmembrane region" description="Helical" evidence="1">
    <location>
        <begin position="78"/>
        <end position="100"/>
    </location>
</feature>
<accession>A0A2L1CCN0</accession>
<dbReference type="EMBL" id="CP026606">
    <property type="protein sequence ID" value="AVB76646.1"/>
    <property type="molecule type" value="Genomic_DNA"/>
</dbReference>
<organism evidence="3 4">
    <name type="scientific">Methanococcus maripaludis</name>
    <name type="common">Methanococcus deltae</name>
    <dbReference type="NCBI Taxonomy" id="39152"/>
    <lineage>
        <taxon>Archaea</taxon>
        <taxon>Methanobacteriati</taxon>
        <taxon>Methanobacteriota</taxon>
        <taxon>Methanomada group</taxon>
        <taxon>Methanococci</taxon>
        <taxon>Methanococcales</taxon>
        <taxon>Methanococcaceae</taxon>
        <taxon>Methanococcus</taxon>
    </lineage>
</organism>
<feature type="transmembrane region" description="Helical" evidence="1">
    <location>
        <begin position="243"/>
        <end position="263"/>
    </location>
</feature>
<evidence type="ECO:0000313" key="4">
    <source>
        <dbReference type="Proteomes" id="UP000239462"/>
    </source>
</evidence>
<dbReference type="Proteomes" id="UP000239462">
    <property type="component" value="Chromosome"/>
</dbReference>
<feature type="transmembrane region" description="Helical" evidence="1">
    <location>
        <begin position="203"/>
        <end position="223"/>
    </location>
</feature>
<feature type="transmembrane region" description="Helical" evidence="1">
    <location>
        <begin position="275"/>
        <end position="292"/>
    </location>
</feature>
<reference evidence="4" key="1">
    <citation type="journal article" date="2018" name="Genome Announc.">
        <title>Complete Genome Sequence of the Methanococcus maripaludis Type Strain JJ (DSM 2067), a Model for Selenoprotein Synthesis in Archaea.</title>
        <authorList>
            <person name="Poehlein A."/>
            <person name="Heym D."/>
            <person name="Quitzke V."/>
            <person name="Fersch J."/>
            <person name="Daniel R."/>
            <person name="Rother M."/>
        </authorList>
    </citation>
    <scope>NUCLEOTIDE SEQUENCE [LARGE SCALE GENOMIC DNA]</scope>
    <source>
        <strain evidence="4">DSM 2067</strain>
    </source>
</reference>
<keyword evidence="1" id="KW-0472">Membrane</keyword>
<proteinExistence type="predicted"/>
<evidence type="ECO:0000259" key="2">
    <source>
        <dbReference type="Pfam" id="PF07670"/>
    </source>
</evidence>
<evidence type="ECO:0000256" key="1">
    <source>
        <dbReference type="SAM" id="Phobius"/>
    </source>
</evidence>